<dbReference type="InterPro" id="IPR011659">
    <property type="entry name" value="WD40"/>
</dbReference>
<reference evidence="2 3" key="1">
    <citation type="journal article" date="2015" name="Stand. Genomic Sci.">
        <title>Genomic Encyclopedia of Bacterial and Archaeal Type Strains, Phase III: the genomes of soil and plant-associated and newly described type strains.</title>
        <authorList>
            <person name="Whitman W.B."/>
            <person name="Woyke T."/>
            <person name="Klenk H.P."/>
            <person name="Zhou Y."/>
            <person name="Lilburn T.G."/>
            <person name="Beck B.J."/>
            <person name="De Vos P."/>
            <person name="Vandamme P."/>
            <person name="Eisen J.A."/>
            <person name="Garrity G."/>
            <person name="Hugenholtz P."/>
            <person name="Kyrpides N.C."/>
        </authorList>
    </citation>
    <scope>NUCLEOTIDE SEQUENCE [LARGE SCALE GENOMIC DNA]</scope>
    <source>
        <strain evidence="2 3">CGMCC 1.7271</strain>
    </source>
</reference>
<organism evidence="2 3">
    <name type="scientific">Lacibacter cauensis</name>
    <dbReference type="NCBI Taxonomy" id="510947"/>
    <lineage>
        <taxon>Bacteria</taxon>
        <taxon>Pseudomonadati</taxon>
        <taxon>Bacteroidota</taxon>
        <taxon>Chitinophagia</taxon>
        <taxon>Chitinophagales</taxon>
        <taxon>Chitinophagaceae</taxon>
        <taxon>Lacibacter</taxon>
    </lineage>
</organism>
<dbReference type="OrthoDB" id="8432779at2"/>
<dbReference type="Proteomes" id="UP000316167">
    <property type="component" value="Unassembled WGS sequence"/>
</dbReference>
<protein>
    <submittedName>
        <fullName evidence="2">WD40 repeat protein</fullName>
    </submittedName>
</protein>
<dbReference type="Pfam" id="PF07676">
    <property type="entry name" value="PD40"/>
    <property type="match status" value="2"/>
</dbReference>
<evidence type="ECO:0000256" key="1">
    <source>
        <dbReference type="SAM" id="SignalP"/>
    </source>
</evidence>
<feature type="signal peptide" evidence="1">
    <location>
        <begin position="1"/>
        <end position="18"/>
    </location>
</feature>
<dbReference type="InterPro" id="IPR011042">
    <property type="entry name" value="6-blade_b-propeller_TolB-like"/>
</dbReference>
<dbReference type="AlphaFoldDB" id="A0A562SUS5"/>
<comment type="caution">
    <text evidence="2">The sequence shown here is derived from an EMBL/GenBank/DDBJ whole genome shotgun (WGS) entry which is preliminary data.</text>
</comment>
<sequence length="292" mass="32688">MKFTLLAAALLFMQTLIAQQRVQVFEPGIISSGGQFGLTISPDSKTAFWVYSNGARDTLQIMQSVKRNGKWQKPVTAVFSTRTAAWKDIDPIFTPDGKTVLFQSNRAVPGKPNRKGFDIWASHLTKDGWSEAVHLGNVINSDSSESYASATRKGDIYFMKSNEDGKGSSDIYVSRFVKGSYQTPINIGAPVNTTARESNPFISPKGNYIIYFSSDPKGLGEVDLYISFYKNGKWSEPKNLGAPINSADAEFCPFVHEKEKRLYFSRQQKITGSNRMVEELVWIPFDVNTYRN</sequence>
<dbReference type="Gene3D" id="2.120.10.30">
    <property type="entry name" value="TolB, C-terminal domain"/>
    <property type="match status" value="1"/>
</dbReference>
<proteinExistence type="predicted"/>
<name>A0A562SUS5_9BACT</name>
<feature type="chain" id="PRO_5021712428" evidence="1">
    <location>
        <begin position="19"/>
        <end position="292"/>
    </location>
</feature>
<dbReference type="EMBL" id="VLLE01000002">
    <property type="protein sequence ID" value="TWI85021.1"/>
    <property type="molecule type" value="Genomic_DNA"/>
</dbReference>
<evidence type="ECO:0000313" key="2">
    <source>
        <dbReference type="EMBL" id="TWI85021.1"/>
    </source>
</evidence>
<dbReference type="RefSeq" id="WP_144883570.1">
    <property type="nucleotide sequence ID" value="NZ_VLLE01000002.1"/>
</dbReference>
<accession>A0A562SUS5</accession>
<dbReference type="SUPFAM" id="SSF82171">
    <property type="entry name" value="DPP6 N-terminal domain-like"/>
    <property type="match status" value="1"/>
</dbReference>
<keyword evidence="1" id="KW-0732">Signal</keyword>
<keyword evidence="3" id="KW-1185">Reference proteome</keyword>
<evidence type="ECO:0000313" key="3">
    <source>
        <dbReference type="Proteomes" id="UP000316167"/>
    </source>
</evidence>
<gene>
    <name evidence="2" type="ORF">IQ13_0175</name>
</gene>